<keyword evidence="3" id="KW-1185">Reference proteome</keyword>
<dbReference type="RefSeq" id="WP_124068699.1">
    <property type="nucleotide sequence ID" value="NZ_CBCRXF010000003.1"/>
</dbReference>
<dbReference type="SUPFAM" id="SSF103642">
    <property type="entry name" value="Sec-C motif"/>
    <property type="match status" value="1"/>
</dbReference>
<dbReference type="EMBL" id="UXAV01000017">
    <property type="protein sequence ID" value="VDC19309.1"/>
    <property type="molecule type" value="Genomic_DNA"/>
</dbReference>
<dbReference type="Proteomes" id="UP000270468">
    <property type="component" value="Unassembled WGS sequence"/>
</dbReference>
<proteinExistence type="predicted"/>
<gene>
    <name evidence="2" type="ORF">FILTAD_00245</name>
</gene>
<evidence type="ECO:0000313" key="2">
    <source>
        <dbReference type="EMBL" id="VDC19309.1"/>
    </source>
</evidence>
<name>A0A3P5WIJ2_9BACL</name>
<accession>A0A3P5WIJ2</accession>
<dbReference type="AlphaFoldDB" id="A0A3P5WIJ2"/>
<sequence length="607" mass="68802">MIGRNDPCSCGSGKKYKKCCGSKGTNIVEMIVNEELDRVLTGYFDNYPEGTDRENMMRVMRQWVSRLSDSWEKDHIEEASSEFYLFIQHKELWHTYLTQQMELAKRDAVLAVLKEWNEPFMLLAEIIHADKGMLTVRELFSEKSYQVARNEGMPTDPGTLLFGVVLRDPRKMENAIAPVSSMMFLAKWSKQTKKSLVELRKAVAEKSPEQFLLDHALDIYELFIKRSMASMNELVEEVLEPSQLSALTALDVSLRELEQSANSQEIMHKLAVAYFLNDNKEVPIEGDFLAAAVKTGMEIGAVQETGLTEDAIMELFTATNEGSKRYAKELSTLYTDMMDSGDEPMAERVYDIGTDPRPTEKALWETSMTTGGVVQPERKPGIAKARAQLLAFEAYLAETEEERRNLAEKAAIIDAANPDVLLLQTEMEEDASKVVELYEKAIGHASRTFEAGENPWQNIPNRPFMRAAFAYGVHLFTTSEYNEAAWIFKDLLKMNQTDNQGARYEAVASLIHAKRFTEAAEILVRYEKGSQHDATYLYLDWKLEYEGSEGKSESADDMLQAAAKLNGHVHHLMTFKVQTIPYPKYVTVEPGSVEEARYIWLLLNGGK</sequence>
<keyword evidence="1" id="KW-0175">Coiled coil</keyword>
<evidence type="ECO:0000313" key="3">
    <source>
        <dbReference type="Proteomes" id="UP000270468"/>
    </source>
</evidence>
<feature type="coiled-coil region" evidence="1">
    <location>
        <begin position="382"/>
        <end position="416"/>
    </location>
</feature>
<organism evidence="2 3">
    <name type="scientific">Filibacter tadaridae</name>
    <dbReference type="NCBI Taxonomy" id="2483811"/>
    <lineage>
        <taxon>Bacteria</taxon>
        <taxon>Bacillati</taxon>
        <taxon>Bacillota</taxon>
        <taxon>Bacilli</taxon>
        <taxon>Bacillales</taxon>
        <taxon>Caryophanaceae</taxon>
        <taxon>Filibacter</taxon>
    </lineage>
</organism>
<dbReference type="InterPro" id="IPR004027">
    <property type="entry name" value="SEC_C_motif"/>
</dbReference>
<evidence type="ECO:0000256" key="1">
    <source>
        <dbReference type="SAM" id="Coils"/>
    </source>
</evidence>
<dbReference type="Gene3D" id="3.10.450.50">
    <property type="match status" value="1"/>
</dbReference>
<dbReference type="Pfam" id="PF02810">
    <property type="entry name" value="SEC-C"/>
    <property type="match status" value="1"/>
</dbReference>
<reference evidence="2 3" key="1">
    <citation type="submission" date="2018-11" db="EMBL/GenBank/DDBJ databases">
        <authorList>
            <person name="Criscuolo A."/>
        </authorList>
    </citation>
    <scope>NUCLEOTIDE SEQUENCE [LARGE SCALE GENOMIC DNA]</scope>
    <source>
        <strain evidence="2">ATB-66</strain>
    </source>
</reference>
<dbReference type="OrthoDB" id="6399948at2"/>
<evidence type="ECO:0008006" key="4">
    <source>
        <dbReference type="Google" id="ProtNLM"/>
    </source>
</evidence>
<protein>
    <recommendedName>
        <fullName evidence="4">SEC-C motif protein</fullName>
    </recommendedName>
</protein>